<accession>A0A7G9TA10</accession>
<name>A0A7G9TA10_PSEMX</name>
<protein>
    <submittedName>
        <fullName evidence="2">TIGR01244 family phosphatase</fullName>
    </submittedName>
</protein>
<evidence type="ECO:0000313" key="2">
    <source>
        <dbReference type="EMBL" id="QNN76935.1"/>
    </source>
</evidence>
<dbReference type="InterPro" id="IPR005939">
    <property type="entry name" value="BLH_phosphatase-like"/>
</dbReference>
<dbReference type="InterPro" id="IPR036873">
    <property type="entry name" value="Rhodanese-like_dom_sf"/>
</dbReference>
<organism evidence="2 3">
    <name type="scientific">Pseudoxanthomonas mexicana</name>
    <dbReference type="NCBI Taxonomy" id="128785"/>
    <lineage>
        <taxon>Bacteria</taxon>
        <taxon>Pseudomonadati</taxon>
        <taxon>Pseudomonadota</taxon>
        <taxon>Gammaproteobacteria</taxon>
        <taxon>Lysobacterales</taxon>
        <taxon>Lysobacteraceae</taxon>
        <taxon>Pseudoxanthomonas</taxon>
    </lineage>
</organism>
<dbReference type="Gene3D" id="3.90.190.10">
    <property type="entry name" value="Protein tyrosine phosphatase superfamily"/>
    <property type="match status" value="1"/>
</dbReference>
<evidence type="ECO:0000313" key="3">
    <source>
        <dbReference type="Proteomes" id="UP000515838"/>
    </source>
</evidence>
<dbReference type="NCBIfam" id="TIGR01244">
    <property type="entry name" value="TIGR01244 family sulfur transferase"/>
    <property type="match status" value="1"/>
</dbReference>
<dbReference type="Pfam" id="PF04273">
    <property type="entry name" value="BLH_phosphatase"/>
    <property type="match status" value="1"/>
</dbReference>
<proteinExistence type="predicted"/>
<dbReference type="SUPFAM" id="SSF52821">
    <property type="entry name" value="Rhodanese/Cell cycle control phosphatase"/>
    <property type="match status" value="1"/>
</dbReference>
<dbReference type="GeneID" id="81471981"/>
<dbReference type="EMBL" id="CP060731">
    <property type="protein sequence ID" value="QNN76935.1"/>
    <property type="molecule type" value="Genomic_DNA"/>
</dbReference>
<evidence type="ECO:0000259" key="1">
    <source>
        <dbReference type="Pfam" id="PF04273"/>
    </source>
</evidence>
<sequence>MPIITPLSDRYHVCPQIEPHDVADIAARGYAALVCMRPDGESPGQPSWERVAAQAHRYGLAFHFIPARSGQVTPEQALQLREVLEQAGGPVLSYCASGNRCTLAWRMATQSRA</sequence>
<dbReference type="InterPro" id="IPR029021">
    <property type="entry name" value="Prot-tyrosine_phosphatase-like"/>
</dbReference>
<feature type="domain" description="Beta-lactamase hydrolase-like protein phosphatase-like" evidence="1">
    <location>
        <begin position="8"/>
        <end position="108"/>
    </location>
</feature>
<gene>
    <name evidence="2" type="ORF">IAE60_13440</name>
</gene>
<dbReference type="RefSeq" id="WP_187572654.1">
    <property type="nucleotide sequence ID" value="NZ_CP060731.1"/>
</dbReference>
<dbReference type="Proteomes" id="UP000515838">
    <property type="component" value="Chromosome"/>
</dbReference>
<reference evidence="2 3" key="1">
    <citation type="submission" date="2020-08" db="EMBL/GenBank/DDBJ databases">
        <title>Streptomycin Non-resistant strain, P. mexicana.</title>
        <authorList>
            <person name="Ganesh-Kumar S."/>
            <person name="Zhe T."/>
            <person name="Yu Z."/>
            <person name="Min Y."/>
        </authorList>
    </citation>
    <scope>NUCLEOTIDE SEQUENCE [LARGE SCALE GENOMIC DNA]</scope>
    <source>
        <strain evidence="2 3">GTZY2</strain>
    </source>
</reference>
<dbReference type="GO" id="GO:0016787">
    <property type="term" value="F:hydrolase activity"/>
    <property type="evidence" value="ECO:0007669"/>
    <property type="project" value="InterPro"/>
</dbReference>
<dbReference type="AlphaFoldDB" id="A0A7G9TA10"/>